<sequence length="1231" mass="141273">MRDKKFEILSCSIDQDQVNVAQQWTKTFIYNSKDDHAVNMTQLLLACLAYGDFGVHPYLSKSPELQAPSNLLSIVDYISHASRVILDYQELSEANKKELLKFFPVPGGDNKIFARSATHNVYRGGKGEIVEGKGFLLGVIGQLPEMIKLALDFGINIAMGGEGQKNFYGKKISTNGCSGHFYFHRNDQDNLLMLGLEQSAPAASPLAFVWGTEKYPDDVQQNHDQFGQGHSLTGASDIYTAAGSLYFSDPVYQAKLLLEKGVFPPDKYGAMQVKVTDANWPKIKEFLEQLRALSDEMHKEQLLDLLLKTKPSTAKPAKEDYKSYIALDFQSYLKRVYQVFISEEELDSESQLRFYTLQSNLLATIKKLQQGQIESYEFFKEQIAEIIGIRNIPPEYRKAIIRIQQLFELQLKIDPKLNQTHEELLLRNQYDDLQEESKVILEKLLEIQRYFQEQPPTEEQNELRVFLLQLDMQIKELENPFASKEPVDLESSWVMCDFPVSINTDSIEKLRQTTERAKALTKQNPLTGREGVSFPQVLSGWQEILVPLSQINLIDYTELNLNDLAKQFNEYVDFLAQQAEILNLWEREPSQTKNLLVKYSDENPELAHGHAFIAQYRESTILRRLFALDTSDLCTHRFRPYEGPNTQCREQLPESYWGKVSTLLTAGSDVIAMLRTLKNLQTLKVSWEDMSRTATLLKEAVERFEKAREAVAKHHCNISEEAPKAVFESPFFYPISDEALKTMKGVQLVTLCLEELNAKTPSILVKRITSNQELWQSMKEALETEIEDFKRRKENVGQKITTLDQIRGFWESVNQFKESTELHIKERLLGEMQLLSKECPFIFGVEEAIKEAQTEFELLQEFLLQLGDLANKVDKYAALQILEQEYQKITENERKYYTPQLLGAKESVCQFYLEKINASKTIGERRAHFNVFHQLFEKLPVESQEQFKDEHEAKQREENLYVLHGHLERAPSVNAKQHIFEDELFSTIIRDFKNIKSELTSECAKKVHKRITRAKAIYKNLIDGKAIEPESSSQSVDVLLKELEPVLDNLIDSDLQSKLIAAVLQDETLKQAILKKKQAILKKEAHTKFTSESIQDLLTLKKFRDEKIALSKRENYDSDYDKSVNQFYSKALDIRLSDDSLQKQVKDILETANTEFSHRNDRLRFAADVAMVISAFALVGICIGLGRLALGKTLFFSDAKTDREVELKDKWLVKELPEDESNAQIMAAPAA</sequence>
<evidence type="ECO:0000259" key="3">
    <source>
        <dbReference type="Pfam" id="PF18172"/>
    </source>
</evidence>
<keyword evidence="6" id="KW-1185">Reference proteome</keyword>
<evidence type="ECO:0000313" key="6">
    <source>
        <dbReference type="Proteomes" id="UP000054693"/>
    </source>
</evidence>
<dbReference type="OrthoDB" id="5636951at2"/>
<keyword evidence="2" id="KW-0472">Membrane</keyword>
<name>A0A0W0ZTU2_9GAMM</name>
<evidence type="ECO:0000256" key="2">
    <source>
        <dbReference type="SAM" id="Phobius"/>
    </source>
</evidence>
<feature type="domain" description="LepB GAP" evidence="4">
    <location>
        <begin position="727"/>
        <end position="807"/>
    </location>
</feature>
<dbReference type="Gene3D" id="1.25.40.830">
    <property type="match status" value="1"/>
</dbReference>
<dbReference type="EMBL" id="LNZA01000001">
    <property type="protein sequence ID" value="KTD72603.1"/>
    <property type="molecule type" value="Genomic_DNA"/>
</dbReference>
<reference evidence="5 6" key="1">
    <citation type="submission" date="2015-11" db="EMBL/GenBank/DDBJ databases">
        <title>Genomic analysis of 38 Legionella species identifies large and diverse effector repertoires.</title>
        <authorList>
            <person name="Burstein D."/>
            <person name="Amaro F."/>
            <person name="Zusman T."/>
            <person name="Lifshitz Z."/>
            <person name="Cohen O."/>
            <person name="Gilbert J.A."/>
            <person name="Pupko T."/>
            <person name="Shuman H.A."/>
            <person name="Segal G."/>
        </authorList>
    </citation>
    <scope>NUCLEOTIDE SEQUENCE [LARGE SCALE GENOMIC DNA]</scope>
    <source>
        <strain evidence="5 6">ATCC 49180</strain>
    </source>
</reference>
<dbReference type="AlphaFoldDB" id="A0A0W0ZTU2"/>
<gene>
    <name evidence="5" type="primary">lepB_1</name>
    <name evidence="5" type="ORF">Ltuc_0450</name>
</gene>
<keyword evidence="2" id="KW-0812">Transmembrane</keyword>
<dbReference type="Proteomes" id="UP000054693">
    <property type="component" value="Unassembled WGS sequence"/>
</dbReference>
<accession>A0A0W0ZTU2</accession>
<protein>
    <submittedName>
        <fullName evidence="5">Effector protein B, substrate of the Dot/Icm secretion system</fullName>
    </submittedName>
</protein>
<organism evidence="5 6">
    <name type="scientific">Legionella tucsonensis</name>
    <dbReference type="NCBI Taxonomy" id="40335"/>
    <lineage>
        <taxon>Bacteria</taxon>
        <taxon>Pseudomonadati</taxon>
        <taxon>Pseudomonadota</taxon>
        <taxon>Gammaproteobacteria</taxon>
        <taxon>Legionellales</taxon>
        <taxon>Legionellaceae</taxon>
        <taxon>Legionella</taxon>
    </lineage>
</organism>
<feature type="coiled-coil region" evidence="1">
    <location>
        <begin position="772"/>
        <end position="799"/>
    </location>
</feature>
<feature type="transmembrane region" description="Helical" evidence="2">
    <location>
        <begin position="1169"/>
        <end position="1190"/>
    </location>
</feature>
<comment type="caution">
    <text evidence="5">The sequence shown here is derived from an EMBL/GenBank/DDBJ whole genome shotgun (WGS) entry which is preliminary data.</text>
</comment>
<keyword evidence="1" id="KW-0175">Coiled coil</keyword>
<dbReference type="InterPro" id="IPR040484">
    <property type="entry name" value="LepB_GAP_C"/>
</dbReference>
<evidence type="ECO:0000313" key="5">
    <source>
        <dbReference type="EMBL" id="KTD72603.1"/>
    </source>
</evidence>
<proteinExistence type="predicted"/>
<keyword evidence="2" id="KW-1133">Transmembrane helix</keyword>
<dbReference type="Gene3D" id="1.20.120.1700">
    <property type="match status" value="1"/>
</dbReference>
<dbReference type="Pfam" id="PF18227">
    <property type="entry name" value="LepB_GAP_C"/>
    <property type="match status" value="1"/>
</dbReference>
<dbReference type="PATRIC" id="fig|40335.7.peg.467"/>
<feature type="domain" description="LepB GAP" evidence="3">
    <location>
        <begin position="532"/>
        <end position="713"/>
    </location>
</feature>
<dbReference type="InterPro" id="IPR041585">
    <property type="entry name" value="LepB_GAP_N"/>
</dbReference>
<evidence type="ECO:0000256" key="1">
    <source>
        <dbReference type="SAM" id="Coils"/>
    </source>
</evidence>
<evidence type="ECO:0000259" key="4">
    <source>
        <dbReference type="Pfam" id="PF18227"/>
    </source>
</evidence>
<dbReference type="Pfam" id="PF18172">
    <property type="entry name" value="LepB_GAP_N"/>
    <property type="match status" value="1"/>
</dbReference>
<dbReference type="RefSeq" id="WP_058519738.1">
    <property type="nucleotide sequence ID" value="NZ_CAAAIP010000001.1"/>
</dbReference>